<dbReference type="Pfam" id="PF13181">
    <property type="entry name" value="TPR_8"/>
    <property type="match status" value="1"/>
</dbReference>
<dbReference type="PANTHER" id="PTHR45641">
    <property type="entry name" value="TETRATRICOPEPTIDE REPEAT PROTEIN (AFU_ORTHOLOGUE AFUA_6G03870)"/>
    <property type="match status" value="1"/>
</dbReference>
<dbReference type="SUPFAM" id="SSF48452">
    <property type="entry name" value="TPR-like"/>
    <property type="match status" value="1"/>
</dbReference>
<feature type="compositionally biased region" description="Polar residues" evidence="3">
    <location>
        <begin position="378"/>
        <end position="392"/>
    </location>
</feature>
<evidence type="ECO:0000256" key="3">
    <source>
        <dbReference type="SAM" id="MobiDB-lite"/>
    </source>
</evidence>
<dbReference type="Pfam" id="PF13374">
    <property type="entry name" value="TPR_10"/>
    <property type="match status" value="1"/>
</dbReference>
<evidence type="ECO:0000256" key="1">
    <source>
        <dbReference type="ARBA" id="ARBA00022737"/>
    </source>
</evidence>
<keyword evidence="1" id="KW-0677">Repeat</keyword>
<comment type="caution">
    <text evidence="4">The sequence shown here is derived from an EMBL/GenBank/DDBJ whole genome shotgun (WGS) entry which is preliminary data.</text>
</comment>
<reference evidence="4" key="1">
    <citation type="submission" date="2021-09" db="EMBL/GenBank/DDBJ databases">
        <authorList>
            <consortium name="AG Swart"/>
            <person name="Singh M."/>
            <person name="Singh A."/>
            <person name="Seah K."/>
            <person name="Emmerich C."/>
        </authorList>
    </citation>
    <scope>NUCLEOTIDE SEQUENCE</scope>
    <source>
        <strain evidence="4">ATCC30299</strain>
    </source>
</reference>
<protein>
    <recommendedName>
        <fullName evidence="6">Tetratricopeptide repeat protein</fullName>
    </recommendedName>
</protein>
<sequence>MDLEKIDERVQELRKNGSSLEALELIEQSLEIRKEVFGLESEEVKACYRQLCEMCNQLATEYLQREDFHLALDLLKRAEALCGKDEVAKVKTLNNLACYYRQSGKLRIAQNYLQKALGIPKNLAVTHLNMCAVLSQMLKHEEALSHAMEAVIILQDELIGALQAPSKNFEEQAPMLSIAYHNMGVELEFLKRTQEAITIYKKAEKFAKDNLSDDHPLAINARKELNAAIQKQRMSKSRQASKKNLKIANRKDIKISPAYLSEEDMKLINRAWKTVGSNKSQKNLKNIETYKESSSESETEIQKPKTSSTIKQESDEEIENIPYEEGEEEVEQEQQEQEQEEEIEAKKSDQEFDELMKSDSEIQNAPALEITKKVENPADSSPKSISKANYQKSDTEFDELMKSDSEIQNSPEITKKVENPADPIPKSISKANYKAM</sequence>
<evidence type="ECO:0000313" key="5">
    <source>
        <dbReference type="Proteomes" id="UP001162131"/>
    </source>
</evidence>
<feature type="compositionally biased region" description="Acidic residues" evidence="3">
    <location>
        <begin position="314"/>
        <end position="343"/>
    </location>
</feature>
<proteinExistence type="predicted"/>
<gene>
    <name evidence="4" type="ORF">BSTOLATCC_MIC1290</name>
</gene>
<dbReference type="InterPro" id="IPR011990">
    <property type="entry name" value="TPR-like_helical_dom_sf"/>
</dbReference>
<keyword evidence="5" id="KW-1185">Reference proteome</keyword>
<dbReference type="Proteomes" id="UP001162131">
    <property type="component" value="Unassembled WGS sequence"/>
</dbReference>
<feature type="compositionally biased region" description="Basic and acidic residues" evidence="3">
    <location>
        <begin position="393"/>
        <end position="405"/>
    </location>
</feature>
<dbReference type="SMART" id="SM00028">
    <property type="entry name" value="TPR"/>
    <property type="match status" value="4"/>
</dbReference>
<dbReference type="InterPro" id="IPR019734">
    <property type="entry name" value="TPR_rpt"/>
</dbReference>
<evidence type="ECO:0000256" key="2">
    <source>
        <dbReference type="ARBA" id="ARBA00022803"/>
    </source>
</evidence>
<name>A0AAU9I842_9CILI</name>
<organism evidence="4 5">
    <name type="scientific">Blepharisma stoltei</name>
    <dbReference type="NCBI Taxonomy" id="1481888"/>
    <lineage>
        <taxon>Eukaryota</taxon>
        <taxon>Sar</taxon>
        <taxon>Alveolata</taxon>
        <taxon>Ciliophora</taxon>
        <taxon>Postciliodesmatophora</taxon>
        <taxon>Heterotrichea</taxon>
        <taxon>Heterotrichida</taxon>
        <taxon>Blepharismidae</taxon>
        <taxon>Blepharisma</taxon>
    </lineage>
</organism>
<feature type="compositionally biased region" description="Basic and acidic residues" evidence="3">
    <location>
        <begin position="344"/>
        <end position="360"/>
    </location>
</feature>
<evidence type="ECO:0000313" key="4">
    <source>
        <dbReference type="EMBL" id="CAG9310442.1"/>
    </source>
</evidence>
<keyword evidence="2" id="KW-0802">TPR repeat</keyword>
<accession>A0AAU9I842</accession>
<evidence type="ECO:0008006" key="6">
    <source>
        <dbReference type="Google" id="ProtNLM"/>
    </source>
</evidence>
<feature type="region of interest" description="Disordered" evidence="3">
    <location>
        <begin position="288"/>
        <end position="436"/>
    </location>
</feature>
<dbReference type="PANTHER" id="PTHR45641:SF19">
    <property type="entry name" value="NEPHROCYSTIN-3"/>
    <property type="match status" value="1"/>
</dbReference>
<dbReference type="AlphaFoldDB" id="A0AAU9I842"/>
<dbReference type="Gene3D" id="1.25.40.10">
    <property type="entry name" value="Tetratricopeptide repeat domain"/>
    <property type="match status" value="2"/>
</dbReference>
<dbReference type="EMBL" id="CAJZBQ010000002">
    <property type="protein sequence ID" value="CAG9310442.1"/>
    <property type="molecule type" value="Genomic_DNA"/>
</dbReference>